<comment type="catalytic activity">
    <reaction evidence="3">
        <text>D-glyceraldehyde 3-phosphate = dihydroxyacetone phosphate</text>
        <dbReference type="Rhea" id="RHEA:18585"/>
        <dbReference type="ChEBI" id="CHEBI:57642"/>
        <dbReference type="ChEBI" id="CHEBI:59776"/>
        <dbReference type="EC" id="5.3.1.1"/>
    </reaction>
</comment>
<dbReference type="PROSITE" id="PS51440">
    <property type="entry name" value="TIM_2"/>
    <property type="match status" value="1"/>
</dbReference>
<evidence type="ECO:0000313" key="5">
    <source>
        <dbReference type="Proteomes" id="UP001057532"/>
    </source>
</evidence>
<dbReference type="NCBIfam" id="TIGR00419">
    <property type="entry name" value="tim"/>
    <property type="match status" value="1"/>
</dbReference>
<comment type="pathway">
    <text evidence="3">Carbohydrate biosynthesis; gluconeogenesis.</text>
</comment>
<dbReference type="InterPro" id="IPR013785">
    <property type="entry name" value="Aldolase_TIM"/>
</dbReference>
<evidence type="ECO:0000256" key="3">
    <source>
        <dbReference type="RuleBase" id="RU363013"/>
    </source>
</evidence>
<keyword evidence="3" id="KW-0312">Gluconeogenesis</keyword>
<keyword evidence="5" id="KW-1185">Reference proteome</keyword>
<dbReference type="RefSeq" id="WP_252780563.1">
    <property type="nucleotide sequence ID" value="NZ_CP097478.1"/>
</dbReference>
<dbReference type="GO" id="GO:0004807">
    <property type="term" value="F:triose-phosphate isomerase activity"/>
    <property type="evidence" value="ECO:0007669"/>
    <property type="project" value="UniProtKB-EC"/>
</dbReference>
<keyword evidence="3" id="KW-0963">Cytoplasm</keyword>
<comment type="similarity">
    <text evidence="1 3">Belongs to the triosephosphate isomerase family.</text>
</comment>
<organism evidence="4 5">
    <name type="scientific">Fructilactobacillus ixorae</name>
    <dbReference type="NCBI Taxonomy" id="1750535"/>
    <lineage>
        <taxon>Bacteria</taxon>
        <taxon>Bacillati</taxon>
        <taxon>Bacillota</taxon>
        <taxon>Bacilli</taxon>
        <taxon>Lactobacillales</taxon>
        <taxon>Lactobacillaceae</taxon>
        <taxon>Fructilactobacillus</taxon>
    </lineage>
</organism>
<accession>A0ABY5C4I3</accession>
<name>A0ABY5C4I3_9LACO</name>
<dbReference type="InterPro" id="IPR000652">
    <property type="entry name" value="Triosephosphate_isomerase"/>
</dbReference>
<dbReference type="SUPFAM" id="SSF51351">
    <property type="entry name" value="Triosephosphate isomerase (TIM)"/>
    <property type="match status" value="1"/>
</dbReference>
<evidence type="ECO:0000256" key="2">
    <source>
        <dbReference type="ARBA" id="ARBA00023235"/>
    </source>
</evidence>
<dbReference type="PANTHER" id="PTHR21139:SF42">
    <property type="entry name" value="TRIOSEPHOSPHATE ISOMERASE"/>
    <property type="match status" value="1"/>
</dbReference>
<comment type="pathway">
    <text evidence="3">Carbohydrate degradation; glycolysis; D-glyceraldehyde 3-phosphate from glycerone phosphate: step 1/1.</text>
</comment>
<reference evidence="4" key="1">
    <citation type="submission" date="2022-05" db="EMBL/GenBank/DDBJ databases">
        <authorList>
            <person name="Oliphant S.A."/>
            <person name="Watson-Haigh N.S."/>
            <person name="Sumby K.M."/>
            <person name="Gardner J.M."/>
            <person name="Jiranek V."/>
        </authorList>
    </citation>
    <scope>NUCLEOTIDE SEQUENCE</scope>
    <source>
        <strain evidence="4">Ru20-1</strain>
    </source>
</reference>
<comment type="subunit">
    <text evidence="3">Homodimer.</text>
</comment>
<comment type="subcellular location">
    <subcellularLocation>
        <location evidence="3">Cytoplasm</location>
    </subcellularLocation>
</comment>
<dbReference type="Gene3D" id="3.20.20.70">
    <property type="entry name" value="Aldolase class I"/>
    <property type="match status" value="1"/>
</dbReference>
<protein>
    <recommendedName>
        <fullName evidence="3">Triosephosphate isomerase</fullName>
        <ecNumber evidence="3">5.3.1.1</ecNumber>
    </recommendedName>
</protein>
<dbReference type="InterPro" id="IPR035990">
    <property type="entry name" value="TIM_sf"/>
</dbReference>
<proteinExistence type="inferred from homology"/>
<keyword evidence="2 3" id="KW-0413">Isomerase</keyword>
<evidence type="ECO:0000256" key="1">
    <source>
        <dbReference type="ARBA" id="ARBA00007422"/>
    </source>
</evidence>
<dbReference type="Proteomes" id="UP001057532">
    <property type="component" value="Chromosome"/>
</dbReference>
<gene>
    <name evidence="4" type="primary">tpiA</name>
    <name evidence="4" type="ORF">M8332_02200</name>
</gene>
<dbReference type="CDD" id="cd00311">
    <property type="entry name" value="TIM"/>
    <property type="match status" value="1"/>
</dbReference>
<sequence length="261" mass="28469">MMSNRLPLILANWKMNKNRSEIREFLQAITGKLPLTDLLQVGVAAQSVYLEKMVDYVKQHQVPLDIFSENLFYVNHGSYTGETSPAALVDIGVKGSIIGHYERRKLFKESNGAVGLKVAASLGNGLLPVVAISEDTATYDPNDIEMSPLTEIAISFAGIDKKWASKIVIAYEPAWAIGSDRTPTLTEIEHAAKVIRKSLTFIFGSTSANQIRIQYGGAVTPHNAKAIFALPNIDGLLIGRSSLAADNFLRIIDDVLAVERG</sequence>
<keyword evidence="3" id="KW-0324">Glycolysis</keyword>
<dbReference type="EC" id="5.3.1.1" evidence="3"/>
<dbReference type="EMBL" id="CP097478">
    <property type="protein sequence ID" value="USS93684.1"/>
    <property type="molecule type" value="Genomic_DNA"/>
</dbReference>
<dbReference type="PANTHER" id="PTHR21139">
    <property type="entry name" value="TRIOSEPHOSPHATE ISOMERASE"/>
    <property type="match status" value="1"/>
</dbReference>
<dbReference type="Pfam" id="PF00121">
    <property type="entry name" value="TIM"/>
    <property type="match status" value="1"/>
</dbReference>
<evidence type="ECO:0000313" key="4">
    <source>
        <dbReference type="EMBL" id="USS93684.1"/>
    </source>
</evidence>